<dbReference type="Gene3D" id="3.30.160.240">
    <property type="entry name" value="Rv1738"/>
    <property type="match status" value="1"/>
</dbReference>
<name>A0ABN3JPB4_9ACTN</name>
<accession>A0ABN3JPB4</accession>
<dbReference type="SUPFAM" id="SSF143212">
    <property type="entry name" value="Rv2632c-like"/>
    <property type="match status" value="1"/>
</dbReference>
<protein>
    <submittedName>
        <fullName evidence="1">DUF1876 domain-containing protein</fullName>
    </submittedName>
</protein>
<comment type="caution">
    <text evidence="1">The sequence shown here is derived from an EMBL/GenBank/DDBJ whole genome shotgun (WGS) entry which is preliminary data.</text>
</comment>
<proteinExistence type="predicted"/>
<dbReference type="EMBL" id="BAAASZ010000017">
    <property type="protein sequence ID" value="GAA2436466.1"/>
    <property type="molecule type" value="Genomic_DNA"/>
</dbReference>
<evidence type="ECO:0000313" key="2">
    <source>
        <dbReference type="Proteomes" id="UP001501638"/>
    </source>
</evidence>
<evidence type="ECO:0000313" key="1">
    <source>
        <dbReference type="EMBL" id="GAA2436466.1"/>
    </source>
</evidence>
<keyword evidence="2" id="KW-1185">Reference proteome</keyword>
<gene>
    <name evidence="1" type="ORF">GCM10010405_19540</name>
</gene>
<dbReference type="Proteomes" id="UP001501638">
    <property type="component" value="Unassembled WGS sequence"/>
</dbReference>
<dbReference type="RefSeq" id="WP_344321756.1">
    <property type="nucleotide sequence ID" value="NZ_BAAASZ010000017.1"/>
</dbReference>
<dbReference type="InterPro" id="IPR015057">
    <property type="entry name" value="Rv2632c-like"/>
</dbReference>
<reference evidence="1 2" key="1">
    <citation type="journal article" date="2019" name="Int. J. Syst. Evol. Microbiol.">
        <title>The Global Catalogue of Microorganisms (GCM) 10K type strain sequencing project: providing services to taxonomists for standard genome sequencing and annotation.</title>
        <authorList>
            <consortium name="The Broad Institute Genomics Platform"/>
            <consortium name="The Broad Institute Genome Sequencing Center for Infectious Disease"/>
            <person name="Wu L."/>
            <person name="Ma J."/>
        </authorList>
    </citation>
    <scope>NUCLEOTIDE SEQUENCE [LARGE SCALE GENOMIC DNA]</scope>
    <source>
        <strain evidence="1 2">JCM 6305</strain>
    </source>
</reference>
<sequence length="85" mass="9202">MPQHTQDWQVRLHLSEEEGTTKARAVLDIGGTAVTGQGVARRNPHDRDIPEIGDELAAGRAMNDLAQKLLTIARTDIEGLSHPGP</sequence>
<dbReference type="Pfam" id="PF08962">
    <property type="entry name" value="Rv2632c-like"/>
    <property type="match status" value="1"/>
</dbReference>
<organism evidence="1 2">
    <name type="scientific">Streptomyces macrosporus</name>
    <dbReference type="NCBI Taxonomy" id="44032"/>
    <lineage>
        <taxon>Bacteria</taxon>
        <taxon>Bacillati</taxon>
        <taxon>Actinomycetota</taxon>
        <taxon>Actinomycetes</taxon>
        <taxon>Kitasatosporales</taxon>
        <taxon>Streptomycetaceae</taxon>
        <taxon>Streptomyces</taxon>
    </lineage>
</organism>
<dbReference type="InterPro" id="IPR038070">
    <property type="entry name" value="Rv2632c-like_sf"/>
</dbReference>